<evidence type="ECO:0000313" key="2">
    <source>
        <dbReference type="Proteomes" id="UP001157134"/>
    </source>
</evidence>
<comment type="caution">
    <text evidence="1">The sequence shown here is derived from an EMBL/GenBank/DDBJ whole genome shotgun (WGS) entry which is preliminary data.</text>
</comment>
<dbReference type="RefSeq" id="WP_284299383.1">
    <property type="nucleotide sequence ID" value="NZ_BSSV01000006.1"/>
</dbReference>
<keyword evidence="2" id="KW-1185">Reference proteome</keyword>
<organism evidence="1 2">
    <name type="scientific">Thalassotalea loyana</name>
    <dbReference type="NCBI Taxonomy" id="280483"/>
    <lineage>
        <taxon>Bacteria</taxon>
        <taxon>Pseudomonadati</taxon>
        <taxon>Pseudomonadota</taxon>
        <taxon>Gammaproteobacteria</taxon>
        <taxon>Alteromonadales</taxon>
        <taxon>Colwelliaceae</taxon>
        <taxon>Thalassotalea</taxon>
    </lineage>
</organism>
<accession>A0ABQ6HI10</accession>
<sequence>MLNEIIYLGSDNEIELIISQKGGDKINFISAGTTRMELTLGDIIVNSDTSRLNYFNDGRVVLKLGDVPGLDVKQKLPVKLKVFDPAHPKGQTIIHPMMHKSKLTLLTTE</sequence>
<name>A0ABQ6HI10_9GAMM</name>
<gene>
    <name evidence="1" type="ORF">tloyanaT_26400</name>
</gene>
<reference evidence="1 2" key="1">
    <citation type="submission" date="2023-03" db="EMBL/GenBank/DDBJ databases">
        <title>Thalassotalea loyana LMG 22536T draft genome sequence.</title>
        <authorList>
            <person name="Sawabe T."/>
        </authorList>
    </citation>
    <scope>NUCLEOTIDE SEQUENCE [LARGE SCALE GENOMIC DNA]</scope>
    <source>
        <strain evidence="1 2">LMG 22536</strain>
    </source>
</reference>
<proteinExistence type="predicted"/>
<protein>
    <submittedName>
        <fullName evidence="1">Uncharacterized protein</fullName>
    </submittedName>
</protein>
<evidence type="ECO:0000313" key="1">
    <source>
        <dbReference type="EMBL" id="GLX86387.1"/>
    </source>
</evidence>
<dbReference type="EMBL" id="BSSV01000006">
    <property type="protein sequence ID" value="GLX86387.1"/>
    <property type="molecule type" value="Genomic_DNA"/>
</dbReference>
<dbReference type="Proteomes" id="UP001157134">
    <property type="component" value="Unassembled WGS sequence"/>
</dbReference>